<dbReference type="EMBL" id="SOFF01000004">
    <property type="protein sequence ID" value="TFB95068.1"/>
    <property type="molecule type" value="Genomic_DNA"/>
</dbReference>
<dbReference type="InterPro" id="IPR043777">
    <property type="entry name" value="DUF5719"/>
</dbReference>
<protein>
    <submittedName>
        <fullName evidence="1">Uncharacterized protein</fullName>
    </submittedName>
</protein>
<dbReference type="STRING" id="1424661.SAMN05216281_12022"/>
<gene>
    <name evidence="1" type="ORF">E3O10_01095</name>
</gene>
<evidence type="ECO:0000313" key="2">
    <source>
        <dbReference type="Proteomes" id="UP000297654"/>
    </source>
</evidence>
<dbReference type="AlphaFoldDB" id="A0A1H8KN74"/>
<dbReference type="Pfam" id="PF18986">
    <property type="entry name" value="DUF5719"/>
    <property type="match status" value="1"/>
</dbReference>
<proteinExistence type="predicted"/>
<keyword evidence="2" id="KW-1185">Reference proteome</keyword>
<organism evidence="1 2">
    <name type="scientific">Cryobacterium luteum</name>
    <dbReference type="NCBI Taxonomy" id="1424661"/>
    <lineage>
        <taxon>Bacteria</taxon>
        <taxon>Bacillati</taxon>
        <taxon>Actinomycetota</taxon>
        <taxon>Actinomycetes</taxon>
        <taxon>Micrococcales</taxon>
        <taxon>Microbacteriaceae</taxon>
        <taxon>Cryobacterium</taxon>
    </lineage>
</organism>
<sequence length="485" mass="48071">MPDRSQLARIGGRAGRGVLGLVGIAVVVATLGAATLVTLPTLEREPQASEIEPLPSEQQRVCPGPVLTLAEDSTQAQAASSVGAASAVYGAVSASDFAQIRPQVTEISAVDDSNSRQPPLLLTVPVQDGAALPPLVAGSQSQVAATDTIGGLAVAACAEAVSDSWIVGGSTDIGRTSLLLLSNPTTVLATVNVTVAGESGLVDAPGATGILVQPGEQRVISLAGLAPNVKSPVLHVESRGGQVAASLEQSSIRGIEPGGVEIIGTTATPGTNQIIAGVRVMAAVSEETVTTGEGFNADTPSIRVFVPGAVAATVQIGVTSADGTAEGTSTQVEVEPGIATEIPLAPLIVGSYSVQLRSDEPIVAAARTAVDSAGGKDFAWFSASAPLAGSFAVAVAAGPSPTLHLVNSGAADTSLTLTPAAGTPLVVEVEAGASATVPLTGGTVYVVSGGSELWALVDYSGDGVLSSFALNPPGPLASAIRVYTH</sequence>
<comment type="caution">
    <text evidence="1">The sequence shown here is derived from an EMBL/GenBank/DDBJ whole genome shotgun (WGS) entry which is preliminary data.</text>
</comment>
<dbReference type="Proteomes" id="UP000297654">
    <property type="component" value="Unassembled WGS sequence"/>
</dbReference>
<evidence type="ECO:0000313" key="1">
    <source>
        <dbReference type="EMBL" id="TFB95068.1"/>
    </source>
</evidence>
<name>A0A1H8KN74_9MICO</name>
<dbReference type="RefSeq" id="WP_092112042.1">
    <property type="nucleotide sequence ID" value="NZ_FOCN01000020.1"/>
</dbReference>
<reference evidence="1 2" key="1">
    <citation type="submission" date="2019-03" db="EMBL/GenBank/DDBJ databases">
        <title>Genomics of glacier-inhabiting Cryobacterium strains.</title>
        <authorList>
            <person name="Liu Q."/>
            <person name="Xin Y.-H."/>
        </authorList>
    </citation>
    <scope>NUCLEOTIDE SEQUENCE [LARGE SCALE GENOMIC DNA]</scope>
    <source>
        <strain evidence="1 2">Hh15</strain>
    </source>
</reference>
<accession>A0A1H8KN74</accession>
<dbReference type="OrthoDB" id="3264966at2"/>